<keyword evidence="3" id="KW-1185">Reference proteome</keyword>
<feature type="region of interest" description="Disordered" evidence="1">
    <location>
        <begin position="1"/>
        <end position="138"/>
    </location>
</feature>
<feature type="compositionally biased region" description="Low complexity" evidence="1">
    <location>
        <begin position="98"/>
        <end position="112"/>
    </location>
</feature>
<feature type="region of interest" description="Disordered" evidence="1">
    <location>
        <begin position="155"/>
        <end position="175"/>
    </location>
</feature>
<evidence type="ECO:0000313" key="3">
    <source>
        <dbReference type="Proteomes" id="UP000823388"/>
    </source>
</evidence>
<dbReference type="Proteomes" id="UP000823388">
    <property type="component" value="Chromosome 4N"/>
</dbReference>
<feature type="region of interest" description="Disordered" evidence="1">
    <location>
        <begin position="195"/>
        <end position="215"/>
    </location>
</feature>
<evidence type="ECO:0000313" key="2">
    <source>
        <dbReference type="EMBL" id="KAG2607383.1"/>
    </source>
</evidence>
<accession>A0A8T0TDW7</accession>
<proteinExistence type="predicted"/>
<feature type="compositionally biased region" description="Low complexity" evidence="1">
    <location>
        <begin position="195"/>
        <end position="208"/>
    </location>
</feature>
<protein>
    <submittedName>
        <fullName evidence="2">Uncharacterized protein</fullName>
    </submittedName>
</protein>
<organism evidence="2 3">
    <name type="scientific">Panicum virgatum</name>
    <name type="common">Blackwell switchgrass</name>
    <dbReference type="NCBI Taxonomy" id="38727"/>
    <lineage>
        <taxon>Eukaryota</taxon>
        <taxon>Viridiplantae</taxon>
        <taxon>Streptophyta</taxon>
        <taxon>Embryophyta</taxon>
        <taxon>Tracheophyta</taxon>
        <taxon>Spermatophyta</taxon>
        <taxon>Magnoliopsida</taxon>
        <taxon>Liliopsida</taxon>
        <taxon>Poales</taxon>
        <taxon>Poaceae</taxon>
        <taxon>PACMAD clade</taxon>
        <taxon>Panicoideae</taxon>
        <taxon>Panicodae</taxon>
        <taxon>Paniceae</taxon>
        <taxon>Panicinae</taxon>
        <taxon>Panicum</taxon>
        <taxon>Panicum sect. Hiantes</taxon>
    </lineage>
</organism>
<gene>
    <name evidence="2" type="ORF">PVAP13_4NG243811</name>
</gene>
<dbReference type="EMBL" id="CM029044">
    <property type="protein sequence ID" value="KAG2607383.1"/>
    <property type="molecule type" value="Genomic_DNA"/>
</dbReference>
<evidence type="ECO:0000256" key="1">
    <source>
        <dbReference type="SAM" id="MobiDB-lite"/>
    </source>
</evidence>
<feature type="compositionally biased region" description="Pro residues" evidence="1">
    <location>
        <begin position="10"/>
        <end position="21"/>
    </location>
</feature>
<comment type="caution">
    <text evidence="2">The sequence shown here is derived from an EMBL/GenBank/DDBJ whole genome shotgun (WGS) entry which is preliminary data.</text>
</comment>
<sequence length="215" mass="22129">MDPGGIGIGTPPPPPPPPIPPSSRASLPSLSRLLPLPEAAAPPLPPSMDRLPGPPRAPPPPRAARSAPLGRCTLPRRRRHEIRLAGPPRARPPPPPLGSASLGCAAGMSGAAGRRREAVPRAGGVGGGARPARDSVGEMTATDCRRAFSARTYRWPCSPSPSARPKARYFGPAQARPSPVTYRLGLARPGGAGRAWAAPQAWAGTGTARSQLSAR</sequence>
<name>A0A8T0TDW7_PANVG</name>
<feature type="compositionally biased region" description="Low complexity" evidence="1">
    <location>
        <begin position="22"/>
        <end position="39"/>
    </location>
</feature>
<reference evidence="2" key="1">
    <citation type="submission" date="2020-05" db="EMBL/GenBank/DDBJ databases">
        <title>WGS assembly of Panicum virgatum.</title>
        <authorList>
            <person name="Lovell J.T."/>
            <person name="Jenkins J."/>
            <person name="Shu S."/>
            <person name="Juenger T.E."/>
            <person name="Schmutz J."/>
        </authorList>
    </citation>
    <scope>NUCLEOTIDE SEQUENCE</scope>
    <source>
        <strain evidence="2">AP13</strain>
    </source>
</reference>
<dbReference type="AlphaFoldDB" id="A0A8T0TDW7"/>
<feature type="compositionally biased region" description="Pro residues" evidence="1">
    <location>
        <begin position="40"/>
        <end position="62"/>
    </location>
</feature>